<dbReference type="GO" id="GO:0016020">
    <property type="term" value="C:membrane"/>
    <property type="evidence" value="ECO:0007669"/>
    <property type="project" value="TreeGrafter"/>
</dbReference>
<dbReference type="Proteomes" id="UP000076715">
    <property type="component" value="Unassembled WGS sequence"/>
</dbReference>
<dbReference type="EMBL" id="LQRT01000002">
    <property type="protein sequence ID" value="KZS42716.1"/>
    <property type="molecule type" value="Genomic_DNA"/>
</dbReference>
<protein>
    <submittedName>
        <fullName evidence="2">Alpha/beta hydrolase</fullName>
    </submittedName>
</protein>
<dbReference type="GO" id="GO:0016787">
    <property type="term" value="F:hydrolase activity"/>
    <property type="evidence" value="ECO:0007669"/>
    <property type="project" value="UniProtKB-KW"/>
</dbReference>
<dbReference type="InterPro" id="IPR050266">
    <property type="entry name" value="AB_hydrolase_sf"/>
</dbReference>
<name>A0A163CSB7_9FLAO</name>
<dbReference type="Gene3D" id="3.40.50.1820">
    <property type="entry name" value="alpha/beta hydrolase"/>
    <property type="match status" value="1"/>
</dbReference>
<dbReference type="STRING" id="1642818.AWE51_01445"/>
<proteinExistence type="predicted"/>
<gene>
    <name evidence="2" type="ORF">AWE51_01445</name>
</gene>
<feature type="domain" description="AB hydrolase-1" evidence="1">
    <location>
        <begin position="23"/>
        <end position="170"/>
    </location>
</feature>
<keyword evidence="2" id="KW-0378">Hydrolase</keyword>
<dbReference type="Pfam" id="PF00561">
    <property type="entry name" value="Abhydrolase_1"/>
    <property type="match status" value="1"/>
</dbReference>
<dbReference type="AlphaFoldDB" id="A0A163CSB7"/>
<dbReference type="InterPro" id="IPR000073">
    <property type="entry name" value="AB_hydrolase_1"/>
</dbReference>
<accession>A0A163CSB7</accession>
<dbReference type="OrthoDB" id="135231at2"/>
<sequence>MINKHTIRLSKDPELLDPNKSTIIFLHDSLGCIKLWKDFPEKLGLETGLNVLAYDRQGYGESSPFTIHERSTHYLKNEAELLEKLLDQLGLTDVLLFGHSDGGSIAILAAALFPKRIKGIITEGAHVFVEKETITGIKKAVEAYTNTNLKEKLIRYHGNKTDAVFRMWTQTWLSDKFQSWNIESYLSQIQCPLLIIQGEKDEYGTLDQVTSITTNTKGESTALILPNIGHTPHKENAKLVIAKTKSFIQEVS</sequence>
<reference evidence="2 3" key="1">
    <citation type="submission" date="2016-01" db="EMBL/GenBank/DDBJ databases">
        <title>The draft genome sequence of Aquimarina sp. RZW4-3-2.</title>
        <authorList>
            <person name="Wang Y."/>
        </authorList>
    </citation>
    <scope>NUCLEOTIDE SEQUENCE [LARGE SCALE GENOMIC DNA]</scope>
    <source>
        <strain evidence="2 3">RZW4-3-2</strain>
    </source>
</reference>
<dbReference type="PRINTS" id="PR00111">
    <property type="entry name" value="ABHYDROLASE"/>
</dbReference>
<evidence type="ECO:0000313" key="3">
    <source>
        <dbReference type="Proteomes" id="UP000076715"/>
    </source>
</evidence>
<dbReference type="PANTHER" id="PTHR43798">
    <property type="entry name" value="MONOACYLGLYCEROL LIPASE"/>
    <property type="match status" value="1"/>
</dbReference>
<evidence type="ECO:0000259" key="1">
    <source>
        <dbReference type="Pfam" id="PF00561"/>
    </source>
</evidence>
<dbReference type="PANTHER" id="PTHR43798:SF33">
    <property type="entry name" value="HYDROLASE, PUTATIVE (AFU_ORTHOLOGUE AFUA_2G14860)-RELATED"/>
    <property type="match status" value="1"/>
</dbReference>
<comment type="caution">
    <text evidence="2">The sequence shown here is derived from an EMBL/GenBank/DDBJ whole genome shotgun (WGS) entry which is preliminary data.</text>
</comment>
<organism evidence="2 3">
    <name type="scientific">Aquimarina aggregata</name>
    <dbReference type="NCBI Taxonomy" id="1642818"/>
    <lineage>
        <taxon>Bacteria</taxon>
        <taxon>Pseudomonadati</taxon>
        <taxon>Bacteroidota</taxon>
        <taxon>Flavobacteriia</taxon>
        <taxon>Flavobacteriales</taxon>
        <taxon>Flavobacteriaceae</taxon>
        <taxon>Aquimarina</taxon>
    </lineage>
</organism>
<evidence type="ECO:0000313" key="2">
    <source>
        <dbReference type="EMBL" id="KZS42716.1"/>
    </source>
</evidence>
<dbReference type="InterPro" id="IPR029058">
    <property type="entry name" value="AB_hydrolase_fold"/>
</dbReference>
<dbReference type="SUPFAM" id="SSF53474">
    <property type="entry name" value="alpha/beta-Hydrolases"/>
    <property type="match status" value="1"/>
</dbReference>
<keyword evidence="3" id="KW-1185">Reference proteome</keyword>